<sequence>MRAIGLMSGTSMDGVDVALLETDGEAVFWRGPSLAVPFDGATRALLAGAVEDARGVNGRTDRPGRLAAAEARITDLNAAAVEALLASLRLAPSDIAVVGFHGQTVIHRPDARLTVQLGLGAALARRLAIPVVADMRAADVEAGGQGAPLVPAYHRALARGLNGPRPLAVLNVGGVSNVTFLDGETDPVACDTGPGNALLDDFLLARAGLPFDDGGAIAARGTADDEAVARVLAHPFFAAPPPKSLDRNAFREIATARLGLAGLSLEDGAATLNALTAASVAAIVPLLPAPPKRWIVAGGGARNATLRAMLAARLQAEVLTADQVGWSSDALEAEAFAFLAVRALRGLPLTFPTTTGAPAPLSGGVVFRP</sequence>
<dbReference type="GO" id="GO:0009254">
    <property type="term" value="P:peptidoglycan turnover"/>
    <property type="evidence" value="ECO:0007669"/>
    <property type="project" value="UniProtKB-UniRule"/>
</dbReference>
<evidence type="ECO:0000256" key="2">
    <source>
        <dbReference type="HAMAP-Rule" id="MF_01270"/>
    </source>
</evidence>
<reference evidence="3 4" key="1">
    <citation type="submission" date="2018-10" db="EMBL/GenBank/DDBJ databases">
        <title>Xanthobacter tagetidis genome sequencing and assembly.</title>
        <authorList>
            <person name="Maclea K.S."/>
            <person name="Goen A.E."/>
            <person name="Fatima S.A."/>
        </authorList>
    </citation>
    <scope>NUCLEOTIDE SEQUENCE [LARGE SCALE GENOMIC DNA]</scope>
    <source>
        <strain evidence="3 4">ATCC 700314</strain>
    </source>
</reference>
<comment type="caution">
    <text evidence="3">The sequence shown here is derived from an EMBL/GenBank/DDBJ whole genome shotgun (WGS) entry which is preliminary data.</text>
</comment>
<comment type="catalytic activity">
    <reaction evidence="2">
        <text>1,6-anhydro-N-acetyl-beta-muramate + ATP + H2O = N-acetyl-D-muramate 6-phosphate + ADP + H(+)</text>
        <dbReference type="Rhea" id="RHEA:24952"/>
        <dbReference type="ChEBI" id="CHEBI:15377"/>
        <dbReference type="ChEBI" id="CHEBI:15378"/>
        <dbReference type="ChEBI" id="CHEBI:30616"/>
        <dbReference type="ChEBI" id="CHEBI:58690"/>
        <dbReference type="ChEBI" id="CHEBI:58722"/>
        <dbReference type="ChEBI" id="CHEBI:456216"/>
        <dbReference type="EC" id="2.7.1.170"/>
    </reaction>
</comment>
<proteinExistence type="inferred from homology"/>
<keyword evidence="2 3" id="KW-0808">Transferase</keyword>
<dbReference type="UniPathway" id="UPA00544"/>
<dbReference type="UniPathway" id="UPA00343"/>
<dbReference type="PANTHER" id="PTHR30605">
    <property type="entry name" value="ANHYDRO-N-ACETYLMURAMIC ACID KINASE"/>
    <property type="match status" value="1"/>
</dbReference>
<dbReference type="RefSeq" id="WP_121623933.1">
    <property type="nucleotide sequence ID" value="NZ_JACIIW010000008.1"/>
</dbReference>
<evidence type="ECO:0000256" key="1">
    <source>
        <dbReference type="ARBA" id="ARBA00023277"/>
    </source>
</evidence>
<dbReference type="GO" id="GO:0016301">
    <property type="term" value="F:kinase activity"/>
    <property type="evidence" value="ECO:0007669"/>
    <property type="project" value="UniProtKB-KW"/>
</dbReference>
<name>A0A3L7A9M3_9HYPH</name>
<protein>
    <recommendedName>
        <fullName evidence="2">Anhydro-N-acetylmuramic acid kinase</fullName>
        <ecNumber evidence="2">2.7.1.170</ecNumber>
    </recommendedName>
    <alternativeName>
        <fullName evidence="2">AnhMurNAc kinase</fullName>
    </alternativeName>
</protein>
<dbReference type="InterPro" id="IPR043129">
    <property type="entry name" value="ATPase_NBD"/>
</dbReference>
<evidence type="ECO:0000313" key="4">
    <source>
        <dbReference type="Proteomes" id="UP000269692"/>
    </source>
</evidence>
<dbReference type="SUPFAM" id="SSF53067">
    <property type="entry name" value="Actin-like ATPase domain"/>
    <property type="match status" value="1"/>
</dbReference>
<keyword evidence="4" id="KW-1185">Reference proteome</keyword>
<keyword evidence="2 3" id="KW-0418">Kinase</keyword>
<dbReference type="Pfam" id="PF03702">
    <property type="entry name" value="AnmK"/>
    <property type="match status" value="1"/>
</dbReference>
<gene>
    <name evidence="2" type="primary">anmK</name>
    <name evidence="3" type="ORF">D9R14_13860</name>
</gene>
<comment type="similarity">
    <text evidence="2">Belongs to the anhydro-N-acetylmuramic acid kinase family.</text>
</comment>
<keyword evidence="2" id="KW-0067">ATP-binding</keyword>
<organism evidence="3 4">
    <name type="scientific">Xanthobacter tagetidis</name>
    <dbReference type="NCBI Taxonomy" id="60216"/>
    <lineage>
        <taxon>Bacteria</taxon>
        <taxon>Pseudomonadati</taxon>
        <taxon>Pseudomonadota</taxon>
        <taxon>Alphaproteobacteria</taxon>
        <taxon>Hyphomicrobiales</taxon>
        <taxon>Xanthobacteraceae</taxon>
        <taxon>Xanthobacter</taxon>
    </lineage>
</organism>
<dbReference type="InterPro" id="IPR005338">
    <property type="entry name" value="Anhydro_N_Ac-Mur_kinase"/>
</dbReference>
<dbReference type="Gene3D" id="3.30.420.40">
    <property type="match status" value="2"/>
</dbReference>
<evidence type="ECO:0000313" key="3">
    <source>
        <dbReference type="EMBL" id="RLP77096.1"/>
    </source>
</evidence>
<dbReference type="PANTHER" id="PTHR30605:SF0">
    <property type="entry name" value="ANHYDRO-N-ACETYLMURAMIC ACID KINASE"/>
    <property type="match status" value="1"/>
</dbReference>
<dbReference type="EMBL" id="RCTF01000011">
    <property type="protein sequence ID" value="RLP77096.1"/>
    <property type="molecule type" value="Genomic_DNA"/>
</dbReference>
<comment type="pathway">
    <text evidence="2">Cell wall biogenesis; peptidoglycan recycling.</text>
</comment>
<comment type="pathway">
    <text evidence="2">Amino-sugar metabolism; 1,6-anhydro-N-acetylmuramate degradation.</text>
</comment>
<dbReference type="GO" id="GO:0016773">
    <property type="term" value="F:phosphotransferase activity, alcohol group as acceptor"/>
    <property type="evidence" value="ECO:0007669"/>
    <property type="project" value="UniProtKB-UniRule"/>
</dbReference>
<dbReference type="NCBIfam" id="NF007141">
    <property type="entry name" value="PRK09585.1-5"/>
    <property type="match status" value="1"/>
</dbReference>
<accession>A0A3L7A9M3</accession>
<dbReference type="AlphaFoldDB" id="A0A3L7A9M3"/>
<dbReference type="EC" id="2.7.1.170" evidence="2"/>
<dbReference type="Proteomes" id="UP000269692">
    <property type="component" value="Unassembled WGS sequence"/>
</dbReference>
<dbReference type="OrthoDB" id="9763949at2"/>
<dbReference type="GO" id="GO:0005524">
    <property type="term" value="F:ATP binding"/>
    <property type="evidence" value="ECO:0007669"/>
    <property type="project" value="UniProtKB-UniRule"/>
</dbReference>
<keyword evidence="2" id="KW-0547">Nucleotide-binding</keyword>
<keyword evidence="1 2" id="KW-0119">Carbohydrate metabolism</keyword>
<dbReference type="GO" id="GO:0097175">
    <property type="term" value="P:1,6-anhydro-N-acetyl-beta-muramic acid catabolic process"/>
    <property type="evidence" value="ECO:0007669"/>
    <property type="project" value="UniProtKB-UniRule"/>
</dbReference>
<dbReference type="GO" id="GO:0006040">
    <property type="term" value="P:amino sugar metabolic process"/>
    <property type="evidence" value="ECO:0007669"/>
    <property type="project" value="InterPro"/>
</dbReference>
<feature type="binding site" evidence="2">
    <location>
        <begin position="9"/>
        <end position="16"/>
    </location>
    <ligand>
        <name>ATP</name>
        <dbReference type="ChEBI" id="CHEBI:30616"/>
    </ligand>
</feature>
<comment type="function">
    <text evidence="2">Catalyzes the specific phosphorylation of 1,6-anhydro-N-acetylmuramic acid (anhMurNAc) with the simultaneous cleavage of the 1,6-anhydro ring, generating MurNAc-6-P. Is required for the utilization of anhMurNAc either imported from the medium or derived from its own cell wall murein, and thus plays a role in cell wall recycling.</text>
</comment>
<dbReference type="HAMAP" id="MF_01270">
    <property type="entry name" value="AnhMurNAc_kinase"/>
    <property type="match status" value="1"/>
</dbReference>